<evidence type="ECO:0000313" key="3">
    <source>
        <dbReference type="Proteomes" id="UP000176634"/>
    </source>
</evidence>
<dbReference type="PANTHER" id="PTHR33231">
    <property type="entry name" value="30S RIBOSOMAL PROTEIN"/>
    <property type="match status" value="1"/>
</dbReference>
<dbReference type="InterPro" id="IPR050574">
    <property type="entry name" value="HPF/YfiA_ribosome-assoc"/>
</dbReference>
<protein>
    <submittedName>
        <fullName evidence="2">Ribosomal subunit interface protein</fullName>
    </submittedName>
</protein>
<accession>A0A1F6PB22</accession>
<dbReference type="EMBL" id="MFRA01000001">
    <property type="protein sequence ID" value="OGH93361.1"/>
    <property type="molecule type" value="Genomic_DNA"/>
</dbReference>
<dbReference type="CDD" id="cd00552">
    <property type="entry name" value="RaiA"/>
    <property type="match status" value="1"/>
</dbReference>
<gene>
    <name evidence="2" type="ORF">A2563_02005</name>
</gene>
<dbReference type="InterPro" id="IPR036567">
    <property type="entry name" value="RHF-like"/>
</dbReference>
<dbReference type="Gene3D" id="3.30.160.100">
    <property type="entry name" value="Ribosome hibernation promotion factor-like"/>
    <property type="match status" value="1"/>
</dbReference>
<dbReference type="GO" id="GO:0043024">
    <property type="term" value="F:ribosomal small subunit binding"/>
    <property type="evidence" value="ECO:0007669"/>
    <property type="project" value="TreeGrafter"/>
</dbReference>
<dbReference type="PANTHER" id="PTHR33231:SF1">
    <property type="entry name" value="30S RIBOSOMAL PROTEIN"/>
    <property type="match status" value="1"/>
</dbReference>
<dbReference type="NCBIfam" id="TIGR00741">
    <property type="entry name" value="yfiA"/>
    <property type="match status" value="1"/>
</dbReference>
<dbReference type="STRING" id="1798705.A2563_02005"/>
<sequence>MIIQITGKGIELTPAIKDYASQKVESLNKFYNNRITMAEIVVGINNRHHRKGDMFIAEFKLDVPGKSLFSAKQAENLYFAIDQVKDYLQGELKKYKLKQRISEKDKKISRKNKEYQVEL</sequence>
<dbReference type="GO" id="GO:0022627">
    <property type="term" value="C:cytosolic small ribosomal subunit"/>
    <property type="evidence" value="ECO:0007669"/>
    <property type="project" value="TreeGrafter"/>
</dbReference>
<keyword evidence="1" id="KW-0810">Translation regulation</keyword>
<evidence type="ECO:0000313" key="2">
    <source>
        <dbReference type="EMBL" id="OGH93361.1"/>
    </source>
</evidence>
<dbReference type="AlphaFoldDB" id="A0A1F6PB22"/>
<dbReference type="GO" id="GO:0045900">
    <property type="term" value="P:negative regulation of translational elongation"/>
    <property type="evidence" value="ECO:0007669"/>
    <property type="project" value="TreeGrafter"/>
</dbReference>
<dbReference type="Proteomes" id="UP000176634">
    <property type="component" value="Unassembled WGS sequence"/>
</dbReference>
<evidence type="ECO:0000256" key="1">
    <source>
        <dbReference type="ARBA" id="ARBA00022845"/>
    </source>
</evidence>
<comment type="caution">
    <text evidence="2">The sequence shown here is derived from an EMBL/GenBank/DDBJ whole genome shotgun (WGS) entry which is preliminary data.</text>
</comment>
<reference evidence="2 3" key="1">
    <citation type="journal article" date="2016" name="Nat. Commun.">
        <title>Thousands of microbial genomes shed light on interconnected biogeochemical processes in an aquifer system.</title>
        <authorList>
            <person name="Anantharaman K."/>
            <person name="Brown C.T."/>
            <person name="Hug L.A."/>
            <person name="Sharon I."/>
            <person name="Castelle C.J."/>
            <person name="Probst A.J."/>
            <person name="Thomas B.C."/>
            <person name="Singh A."/>
            <person name="Wilkins M.J."/>
            <person name="Karaoz U."/>
            <person name="Brodie E.L."/>
            <person name="Williams K.H."/>
            <person name="Hubbard S.S."/>
            <person name="Banfield J.F."/>
        </authorList>
    </citation>
    <scope>NUCLEOTIDE SEQUENCE [LARGE SCALE GENOMIC DNA]</scope>
</reference>
<name>A0A1F6PB22_9BACT</name>
<dbReference type="Pfam" id="PF02482">
    <property type="entry name" value="Ribosomal_S30AE"/>
    <property type="match status" value="1"/>
</dbReference>
<dbReference type="InterPro" id="IPR003489">
    <property type="entry name" value="RHF/RaiA"/>
</dbReference>
<dbReference type="SUPFAM" id="SSF69754">
    <property type="entry name" value="Ribosome binding protein Y (YfiA homologue)"/>
    <property type="match status" value="1"/>
</dbReference>
<organism evidence="2 3">
    <name type="scientific">Candidatus Magasanikbacteria bacterium RIFOXYD1_FULL_40_23</name>
    <dbReference type="NCBI Taxonomy" id="1798705"/>
    <lineage>
        <taxon>Bacteria</taxon>
        <taxon>Candidatus Magasanikiibacteriota</taxon>
    </lineage>
</organism>
<proteinExistence type="predicted"/>